<dbReference type="Pfam" id="PF01826">
    <property type="entry name" value="TIL"/>
    <property type="match status" value="1"/>
</dbReference>
<organism evidence="6 7">
    <name type="scientific">Panagrolaimus davidi</name>
    <dbReference type="NCBI Taxonomy" id="227884"/>
    <lineage>
        <taxon>Eukaryota</taxon>
        <taxon>Metazoa</taxon>
        <taxon>Ecdysozoa</taxon>
        <taxon>Nematoda</taxon>
        <taxon>Chromadorea</taxon>
        <taxon>Rhabditida</taxon>
        <taxon>Tylenchina</taxon>
        <taxon>Panagrolaimomorpha</taxon>
        <taxon>Panagrolaimoidea</taxon>
        <taxon>Panagrolaimidae</taxon>
        <taxon>Panagrolaimus</taxon>
    </lineage>
</organism>
<dbReference type="CDD" id="cd19941">
    <property type="entry name" value="TIL"/>
    <property type="match status" value="1"/>
</dbReference>
<feature type="chain" id="PRO_5037550250" evidence="4">
    <location>
        <begin position="20"/>
        <end position="109"/>
    </location>
</feature>
<dbReference type="PANTHER" id="PTHR23259">
    <property type="entry name" value="RIDDLE"/>
    <property type="match status" value="1"/>
</dbReference>
<protein>
    <submittedName>
        <fullName evidence="7">TIL domain-containing protein</fullName>
    </submittedName>
</protein>
<evidence type="ECO:0000313" key="6">
    <source>
        <dbReference type="Proteomes" id="UP000887578"/>
    </source>
</evidence>
<keyword evidence="1" id="KW-0646">Protease inhibitor</keyword>
<dbReference type="WBParaSite" id="PDA_v2.g29767.t1">
    <property type="protein sequence ID" value="PDA_v2.g29767.t1"/>
    <property type="gene ID" value="PDA_v2.g29767"/>
</dbReference>
<dbReference type="Gene3D" id="2.10.25.10">
    <property type="entry name" value="Laminin"/>
    <property type="match status" value="1"/>
</dbReference>
<dbReference type="AlphaFoldDB" id="A0A914QJH8"/>
<reference evidence="7" key="1">
    <citation type="submission" date="2022-11" db="UniProtKB">
        <authorList>
            <consortium name="WormBaseParasite"/>
        </authorList>
    </citation>
    <scope>IDENTIFICATION</scope>
</reference>
<keyword evidence="4" id="KW-0732">Signal</keyword>
<feature type="domain" description="TIL" evidence="5">
    <location>
        <begin position="36"/>
        <end position="94"/>
    </location>
</feature>
<dbReference type="InterPro" id="IPR002919">
    <property type="entry name" value="TIL_dom"/>
</dbReference>
<name>A0A914QJH8_9BILA</name>
<dbReference type="InterPro" id="IPR036084">
    <property type="entry name" value="Ser_inhib-like_sf"/>
</dbReference>
<evidence type="ECO:0000256" key="3">
    <source>
        <dbReference type="ARBA" id="ARBA00023157"/>
    </source>
</evidence>
<feature type="signal peptide" evidence="4">
    <location>
        <begin position="1"/>
        <end position="19"/>
    </location>
</feature>
<sequence length="109" mass="12000">MSVKFVVIFIGILFISVKSQITDSPSSNISEGPKECGKNEEWQECGSTCPPSCPRRWPPLGPGPICTEVCNPSCQCRKGFVRSFNGKCIRPKDCPKISLPMQPQPKTNN</sequence>
<evidence type="ECO:0000313" key="7">
    <source>
        <dbReference type="WBParaSite" id="PDA_v2.g29767.t1"/>
    </source>
</evidence>
<proteinExistence type="predicted"/>
<dbReference type="Proteomes" id="UP000887578">
    <property type="component" value="Unplaced"/>
</dbReference>
<keyword evidence="3" id="KW-1015">Disulfide bond</keyword>
<evidence type="ECO:0000256" key="1">
    <source>
        <dbReference type="ARBA" id="ARBA00022690"/>
    </source>
</evidence>
<evidence type="ECO:0000256" key="4">
    <source>
        <dbReference type="SAM" id="SignalP"/>
    </source>
</evidence>
<evidence type="ECO:0000259" key="5">
    <source>
        <dbReference type="Pfam" id="PF01826"/>
    </source>
</evidence>
<keyword evidence="6" id="KW-1185">Reference proteome</keyword>
<keyword evidence="2" id="KW-0722">Serine protease inhibitor</keyword>
<dbReference type="PANTHER" id="PTHR23259:SF70">
    <property type="entry name" value="ACCESSORY GLAND PROTEIN ACP62F-RELATED"/>
    <property type="match status" value="1"/>
</dbReference>
<dbReference type="SUPFAM" id="SSF57567">
    <property type="entry name" value="Serine protease inhibitors"/>
    <property type="match status" value="1"/>
</dbReference>
<evidence type="ECO:0000256" key="2">
    <source>
        <dbReference type="ARBA" id="ARBA00022900"/>
    </source>
</evidence>
<accession>A0A914QJH8</accession>
<dbReference type="GO" id="GO:0004867">
    <property type="term" value="F:serine-type endopeptidase inhibitor activity"/>
    <property type="evidence" value="ECO:0007669"/>
    <property type="project" value="UniProtKB-KW"/>
</dbReference>
<dbReference type="InterPro" id="IPR051368">
    <property type="entry name" value="SerProtInhib-TIL_Domain"/>
</dbReference>